<comment type="caution">
    <text evidence="4">The sequence shown here is derived from an EMBL/GenBank/DDBJ whole genome shotgun (WGS) entry which is preliminary data.</text>
</comment>
<evidence type="ECO:0000256" key="2">
    <source>
        <dbReference type="ARBA" id="ARBA00022801"/>
    </source>
</evidence>
<dbReference type="GO" id="GO:0016597">
    <property type="term" value="F:amino acid binding"/>
    <property type="evidence" value="ECO:0007669"/>
    <property type="project" value="TreeGrafter"/>
</dbReference>
<dbReference type="PANTHER" id="PTHR12737:SF9">
    <property type="entry name" value="DIMETHYLARGININASE"/>
    <property type="match status" value="1"/>
</dbReference>
<comment type="similarity">
    <text evidence="1">Belongs to the DDAH family.</text>
</comment>
<dbReference type="Gene3D" id="3.75.10.10">
    <property type="entry name" value="L-arginine/glycine Amidinotransferase, Chain A"/>
    <property type="match status" value="2"/>
</dbReference>
<feature type="coiled-coil region" evidence="3">
    <location>
        <begin position="17"/>
        <end position="44"/>
    </location>
</feature>
<dbReference type="GO" id="GO:0000052">
    <property type="term" value="P:citrulline metabolic process"/>
    <property type="evidence" value="ECO:0007669"/>
    <property type="project" value="TreeGrafter"/>
</dbReference>
<dbReference type="EMBL" id="CADEPI010000108">
    <property type="protein sequence ID" value="CAB3375125.1"/>
    <property type="molecule type" value="Genomic_DNA"/>
</dbReference>
<proteinExistence type="inferred from homology"/>
<dbReference type="Proteomes" id="UP000494165">
    <property type="component" value="Unassembled WGS sequence"/>
</dbReference>
<name>A0A8S1D0W0_9INSE</name>
<gene>
    <name evidence="4" type="ORF">CLODIP_2_CD12931</name>
</gene>
<evidence type="ECO:0008006" key="6">
    <source>
        <dbReference type="Google" id="ProtNLM"/>
    </source>
</evidence>
<organism evidence="4 5">
    <name type="scientific">Cloeon dipterum</name>
    <dbReference type="NCBI Taxonomy" id="197152"/>
    <lineage>
        <taxon>Eukaryota</taxon>
        <taxon>Metazoa</taxon>
        <taxon>Ecdysozoa</taxon>
        <taxon>Arthropoda</taxon>
        <taxon>Hexapoda</taxon>
        <taxon>Insecta</taxon>
        <taxon>Pterygota</taxon>
        <taxon>Palaeoptera</taxon>
        <taxon>Ephemeroptera</taxon>
        <taxon>Pisciforma</taxon>
        <taxon>Baetidae</taxon>
        <taxon>Cloeon</taxon>
    </lineage>
</organism>
<evidence type="ECO:0000313" key="5">
    <source>
        <dbReference type="Proteomes" id="UP000494165"/>
    </source>
</evidence>
<dbReference type="GO" id="GO:0045429">
    <property type="term" value="P:positive regulation of nitric oxide biosynthetic process"/>
    <property type="evidence" value="ECO:0007669"/>
    <property type="project" value="TreeGrafter"/>
</dbReference>
<reference evidence="4 5" key="1">
    <citation type="submission" date="2020-04" db="EMBL/GenBank/DDBJ databases">
        <authorList>
            <person name="Alioto T."/>
            <person name="Alioto T."/>
            <person name="Gomez Garrido J."/>
        </authorList>
    </citation>
    <scope>NUCLEOTIDE SEQUENCE [LARGE SCALE GENOMIC DNA]</scope>
</reference>
<evidence type="ECO:0000256" key="3">
    <source>
        <dbReference type="SAM" id="Coils"/>
    </source>
</evidence>
<sequence>MFRYTHALVCRVPVAFRTRAEIDLEEARRQHEALCRLLRELGVDVVELPPDELHPECVFVEDTAVICNGVALITRPGAPHRQGEVDTVRAVLKKELGLPIVEISDEAAKLDGGDVLFTGREFFVGLSEWTNEAGARALAASFPEFSVTPIKVSPGVRLEGGQQGHALQVSAARSLHSTPPHPPPASLPLIILSPLEPPQLTPNLRQVSEPRHLKALVSMAAPDVLCVSKGAASQEVLRRIEREASFSYQTLTVPEDSAANVLSVNGTLIHRSAAEAPETCKHLEGKPELQRRQLSVSELAKVGAGLSSCCLLVRRTRAARTF</sequence>
<dbReference type="InterPro" id="IPR033199">
    <property type="entry name" value="DDAH-like"/>
</dbReference>
<dbReference type="PANTHER" id="PTHR12737">
    <property type="entry name" value="DIMETHYLARGININE DIMETHYLAMINOHYDROLASE"/>
    <property type="match status" value="1"/>
</dbReference>
<dbReference type="GO" id="GO:0006525">
    <property type="term" value="P:arginine metabolic process"/>
    <property type="evidence" value="ECO:0007669"/>
    <property type="project" value="TreeGrafter"/>
</dbReference>
<accession>A0A8S1D0W0</accession>
<keyword evidence="5" id="KW-1185">Reference proteome</keyword>
<dbReference type="FunFam" id="3.75.10.10:FF:000004">
    <property type="entry name" value="N(G),N(G)-dimethylarginine dimethylaminohydrolase 1"/>
    <property type="match status" value="1"/>
</dbReference>
<dbReference type="OrthoDB" id="10016839at2759"/>
<dbReference type="SUPFAM" id="SSF55909">
    <property type="entry name" value="Pentein"/>
    <property type="match status" value="2"/>
</dbReference>
<keyword evidence="3" id="KW-0175">Coiled coil</keyword>
<protein>
    <recommendedName>
        <fullName evidence="6">Dimethylargininase</fullName>
    </recommendedName>
</protein>
<keyword evidence="2" id="KW-0378">Hydrolase</keyword>
<dbReference type="AlphaFoldDB" id="A0A8S1D0W0"/>
<dbReference type="Pfam" id="PF19420">
    <property type="entry name" value="DDAH_eukar"/>
    <property type="match status" value="1"/>
</dbReference>
<dbReference type="GO" id="GO:0016403">
    <property type="term" value="F:dimethylargininase activity"/>
    <property type="evidence" value="ECO:0007669"/>
    <property type="project" value="TreeGrafter"/>
</dbReference>
<evidence type="ECO:0000313" key="4">
    <source>
        <dbReference type="EMBL" id="CAB3375125.1"/>
    </source>
</evidence>
<evidence type="ECO:0000256" key="1">
    <source>
        <dbReference type="ARBA" id="ARBA00008532"/>
    </source>
</evidence>